<dbReference type="InterPro" id="IPR017919">
    <property type="entry name" value="TFIIE/TFIIEa_HTH"/>
</dbReference>
<reference evidence="5" key="1">
    <citation type="submission" date="2023-01" db="EMBL/GenBank/DDBJ databases">
        <title>The growth and conidiation of Purpureocillium lavendulum are regulated by nitrogen source and histone H3K14 acetylation.</title>
        <authorList>
            <person name="Tang P."/>
            <person name="Han J."/>
            <person name="Zhang C."/>
            <person name="Tang P."/>
            <person name="Qi F."/>
            <person name="Zhang K."/>
            <person name="Liang L."/>
        </authorList>
    </citation>
    <scope>NUCLEOTIDE SEQUENCE</scope>
    <source>
        <strain evidence="5">YMF1.00683</strain>
    </source>
</reference>
<feature type="region of interest" description="Disordered" evidence="3">
    <location>
        <begin position="328"/>
        <end position="448"/>
    </location>
</feature>
<feature type="compositionally biased region" description="Acidic residues" evidence="3">
    <location>
        <begin position="337"/>
        <end position="355"/>
    </location>
</feature>
<dbReference type="InterPro" id="IPR039997">
    <property type="entry name" value="TFE"/>
</dbReference>
<feature type="compositionally biased region" description="Basic and acidic residues" evidence="3">
    <location>
        <begin position="388"/>
        <end position="400"/>
    </location>
</feature>
<accession>A0AB34FXQ0</accession>
<dbReference type="PANTHER" id="PTHR13097:SF7">
    <property type="entry name" value="GENERAL TRANSCRIPTION FACTOR IIE SUBUNIT 1"/>
    <property type="match status" value="1"/>
</dbReference>
<organism evidence="5 6">
    <name type="scientific">Purpureocillium lavendulum</name>
    <dbReference type="NCBI Taxonomy" id="1247861"/>
    <lineage>
        <taxon>Eukaryota</taxon>
        <taxon>Fungi</taxon>
        <taxon>Dikarya</taxon>
        <taxon>Ascomycota</taxon>
        <taxon>Pezizomycotina</taxon>
        <taxon>Sordariomycetes</taxon>
        <taxon>Hypocreomycetidae</taxon>
        <taxon>Hypocreales</taxon>
        <taxon>Ophiocordycipitaceae</taxon>
        <taxon>Purpureocillium</taxon>
    </lineage>
</organism>
<evidence type="ECO:0000313" key="6">
    <source>
        <dbReference type="Proteomes" id="UP001163105"/>
    </source>
</evidence>
<dbReference type="Proteomes" id="UP001163105">
    <property type="component" value="Unassembled WGS sequence"/>
</dbReference>
<keyword evidence="2" id="KW-0804">Transcription</keyword>
<feature type="compositionally biased region" description="Acidic residues" evidence="3">
    <location>
        <begin position="420"/>
        <end position="448"/>
    </location>
</feature>
<keyword evidence="1" id="KW-0805">Transcription regulation</keyword>
<gene>
    <name evidence="5" type="primary">TFIIE1</name>
    <name evidence="5" type="ORF">O9K51_02587</name>
</gene>
<evidence type="ECO:0000256" key="3">
    <source>
        <dbReference type="SAM" id="MobiDB-lite"/>
    </source>
</evidence>
<sequence>MDLAVTLIKSVMRAFYHTRDILVVDALILHEALRDDDLAYLMAINTKDLHKICGKLREDRFLAVHTRQELREGNPRPSNRTWYYINYRHTIDAIKWRVYNIDKEVQGSTMPANEKKEYFCTFCKAEWTAMEVLDNVGPEGFQCHRCGHILTFEADRNSGGHEQSTRLNDQFKFISELLPKIDAVHIPVCDFDRALSKARPVIRDATHQRAATIPVDVGANRPMAVKGLSNTGPQSIAVNISTSAGPSEVEKEAERLRKEKIAQQNALPSWMSNSTVTGESFAGNAVAEAAAAAVKREVAQGTASGKAEDSNTSAQIDDIFARLKAEQEAERARLAEDGEDDEFGSEEDGEDEFEDVPPTGNNSNLGTPGLAGLRREGSDGISSEQDSADERLSKRVKVDMQTDAGQGAADTPPGQKKADDEEEDDDDVHDDDDDDGGEDDEELEFEDV</sequence>
<dbReference type="EMBL" id="JAQHRD010000002">
    <property type="protein sequence ID" value="KAJ6444193.1"/>
    <property type="molecule type" value="Genomic_DNA"/>
</dbReference>
<proteinExistence type="predicted"/>
<dbReference type="PANTHER" id="PTHR13097">
    <property type="entry name" value="TRANSCRIPTION INITIATION FACTOR IIE, ALPHA SUBUNIT"/>
    <property type="match status" value="1"/>
</dbReference>
<evidence type="ECO:0000313" key="5">
    <source>
        <dbReference type="EMBL" id="KAJ6444193.1"/>
    </source>
</evidence>
<keyword evidence="6" id="KW-1185">Reference proteome</keyword>
<comment type="caution">
    <text evidence="5">The sequence shown here is derived from an EMBL/GenBank/DDBJ whole genome shotgun (WGS) entry which is preliminary data.</text>
</comment>
<dbReference type="PROSITE" id="PS51344">
    <property type="entry name" value="HTH_TFE_IIE"/>
    <property type="match status" value="1"/>
</dbReference>
<evidence type="ECO:0000259" key="4">
    <source>
        <dbReference type="PROSITE" id="PS51344"/>
    </source>
</evidence>
<feature type="domain" description="HTH TFE/IIEalpha-type" evidence="4">
    <location>
        <begin position="4"/>
        <end position="95"/>
    </location>
</feature>
<dbReference type="GO" id="GO:0005673">
    <property type="term" value="C:transcription factor TFIIE complex"/>
    <property type="evidence" value="ECO:0007669"/>
    <property type="project" value="TreeGrafter"/>
</dbReference>
<dbReference type="AlphaFoldDB" id="A0AB34FXQ0"/>
<dbReference type="InterPro" id="IPR002853">
    <property type="entry name" value="TFIIE_asu"/>
</dbReference>
<dbReference type="GO" id="GO:0006367">
    <property type="term" value="P:transcription initiation at RNA polymerase II promoter"/>
    <property type="evidence" value="ECO:0007669"/>
    <property type="project" value="InterPro"/>
</dbReference>
<evidence type="ECO:0000256" key="1">
    <source>
        <dbReference type="ARBA" id="ARBA00023015"/>
    </source>
</evidence>
<dbReference type="SMART" id="SM00531">
    <property type="entry name" value="TFIIE"/>
    <property type="match status" value="1"/>
</dbReference>
<dbReference type="InterPro" id="IPR024550">
    <property type="entry name" value="TFIIEa/SarR/Rpc3_HTH_dom"/>
</dbReference>
<protein>
    <submittedName>
        <fullName evidence="5">Transcription factor spTFIIE alpha subunit</fullName>
    </submittedName>
</protein>
<dbReference type="Pfam" id="PF02002">
    <property type="entry name" value="TFIIE_alpha"/>
    <property type="match status" value="1"/>
</dbReference>
<name>A0AB34FXQ0_9HYPO</name>
<evidence type="ECO:0000256" key="2">
    <source>
        <dbReference type="ARBA" id="ARBA00023163"/>
    </source>
</evidence>